<dbReference type="EMBL" id="JACBYE010000005">
    <property type="protein sequence ID" value="NYS92592.1"/>
    <property type="molecule type" value="Genomic_DNA"/>
</dbReference>
<protein>
    <submittedName>
        <fullName evidence="1">HAD family phosphatase</fullName>
    </submittedName>
</protein>
<dbReference type="SUPFAM" id="SSF56784">
    <property type="entry name" value="HAD-like"/>
    <property type="match status" value="1"/>
</dbReference>
<evidence type="ECO:0000313" key="2">
    <source>
        <dbReference type="Proteomes" id="UP000561011"/>
    </source>
</evidence>
<dbReference type="Pfam" id="PF00702">
    <property type="entry name" value="Hydrolase"/>
    <property type="match status" value="1"/>
</dbReference>
<accession>A0A853ES79</accession>
<dbReference type="PANTHER" id="PTHR43611:SF3">
    <property type="entry name" value="FLAVIN MONONUCLEOTIDE HYDROLASE 1, CHLOROPLATIC"/>
    <property type="match status" value="1"/>
</dbReference>
<comment type="caution">
    <text evidence="1">The sequence shown here is derived from an EMBL/GenBank/DDBJ whole genome shotgun (WGS) entry which is preliminary data.</text>
</comment>
<sequence>MTSAESAPEIEAVRVVEAVPVVDTVLYDLGNVLVGWDPYGPFEGLSHDEVDAFFAETDFLARNHEQDAGRPWAELRALVEESWPQHAHLVDRYVDGFAASLTGPVPGSAEIVDELLATGTRLYGLTNWSAELFHHAVPAAPSIGLLEGIVVSGEVGLAKPDPEIFRLAIDRFALDPARTVFVDDSPRNVEAARSVGLHAVHFTSAEALRLELVRLGLLG</sequence>
<dbReference type="InterPro" id="IPR006439">
    <property type="entry name" value="HAD-SF_hydro_IA"/>
</dbReference>
<dbReference type="PANTHER" id="PTHR43611">
    <property type="entry name" value="ALPHA-D-GLUCOSE 1-PHOSPHATE PHOSPHATASE"/>
    <property type="match status" value="1"/>
</dbReference>
<keyword evidence="2" id="KW-1185">Reference proteome</keyword>
<dbReference type="InterPro" id="IPR023214">
    <property type="entry name" value="HAD_sf"/>
</dbReference>
<reference evidence="1 2" key="1">
    <citation type="submission" date="2020-07" db="EMBL/GenBank/DDBJ databases">
        <title>MOT database genomes.</title>
        <authorList>
            <person name="Joseph S."/>
            <person name="Aduse-Opoku J."/>
            <person name="Hashim A."/>
            <person name="Wade W."/>
            <person name="Curtis M."/>
        </authorList>
    </citation>
    <scope>NUCLEOTIDE SEQUENCE [LARGE SCALE GENOMIC DNA]</scope>
    <source>
        <strain evidence="1 2">DSM 100099</strain>
    </source>
</reference>
<dbReference type="CDD" id="cd02603">
    <property type="entry name" value="HAD_sEH-N_like"/>
    <property type="match status" value="1"/>
</dbReference>
<proteinExistence type="predicted"/>
<dbReference type="AlphaFoldDB" id="A0A853ES79"/>
<dbReference type="PRINTS" id="PR00413">
    <property type="entry name" value="HADHALOGNASE"/>
</dbReference>
<dbReference type="Proteomes" id="UP000561011">
    <property type="component" value="Unassembled WGS sequence"/>
</dbReference>
<organism evidence="1 2">
    <name type="scientific">Sanguibacter inulinus</name>
    <dbReference type="NCBI Taxonomy" id="60922"/>
    <lineage>
        <taxon>Bacteria</taxon>
        <taxon>Bacillati</taxon>
        <taxon>Actinomycetota</taxon>
        <taxon>Actinomycetes</taxon>
        <taxon>Micrococcales</taxon>
        <taxon>Sanguibacteraceae</taxon>
        <taxon>Sanguibacter</taxon>
    </lineage>
</organism>
<dbReference type="Gene3D" id="3.40.50.1000">
    <property type="entry name" value="HAD superfamily/HAD-like"/>
    <property type="match status" value="1"/>
</dbReference>
<evidence type="ECO:0000313" key="1">
    <source>
        <dbReference type="EMBL" id="NYS92592.1"/>
    </source>
</evidence>
<gene>
    <name evidence="1" type="ORF">HZZ10_03475</name>
</gene>
<dbReference type="InterPro" id="IPR036412">
    <property type="entry name" value="HAD-like_sf"/>
</dbReference>
<dbReference type="NCBIfam" id="TIGR01509">
    <property type="entry name" value="HAD-SF-IA-v3"/>
    <property type="match status" value="1"/>
</dbReference>
<name>A0A853ES79_9MICO</name>
<dbReference type="RefSeq" id="WP_179912426.1">
    <property type="nucleotide sequence ID" value="NZ_JACBYE010000005.1"/>
</dbReference>